<sequence length="64" mass="7651">MDLENYETMDAFILLSIINLKLRDYYENLDSLCYDLDISKDCLSERLKSINYVYNKENNQFIGI</sequence>
<evidence type="ECO:0008006" key="3">
    <source>
        <dbReference type="Google" id="ProtNLM"/>
    </source>
</evidence>
<dbReference type="Pfam" id="PF14056">
    <property type="entry name" value="DUF4250"/>
    <property type="match status" value="1"/>
</dbReference>
<accession>A0ABP2AMZ2</accession>
<name>A0ABP2AMZ2_SARVE</name>
<dbReference type="EMBL" id="CYZR01000002">
    <property type="protein sequence ID" value="CUN61214.1"/>
    <property type="molecule type" value="Genomic_DNA"/>
</dbReference>
<evidence type="ECO:0000313" key="2">
    <source>
        <dbReference type="Proteomes" id="UP000095488"/>
    </source>
</evidence>
<keyword evidence="2" id="KW-1185">Reference proteome</keyword>
<dbReference type="RefSeq" id="WP_055257552.1">
    <property type="nucleotide sequence ID" value="NZ_BCMV01000025.1"/>
</dbReference>
<comment type="caution">
    <text evidence="1">The sequence shown here is derived from an EMBL/GenBank/DDBJ whole genome shotgun (WGS) entry which is preliminary data.</text>
</comment>
<dbReference type="InterPro" id="IPR025346">
    <property type="entry name" value="DUF4250"/>
</dbReference>
<proteinExistence type="predicted"/>
<gene>
    <name evidence="1" type="ORF">ERS852473_00625</name>
</gene>
<dbReference type="Proteomes" id="UP000095488">
    <property type="component" value="Unassembled WGS sequence"/>
</dbReference>
<evidence type="ECO:0000313" key="1">
    <source>
        <dbReference type="EMBL" id="CUN61214.1"/>
    </source>
</evidence>
<protein>
    <recommendedName>
        <fullName evidence="3">DUF4250 domain-containing protein</fullName>
    </recommendedName>
</protein>
<reference evidence="1 2" key="1">
    <citation type="submission" date="2015-09" db="EMBL/GenBank/DDBJ databases">
        <authorList>
            <consortium name="Pathogen Informatics"/>
            <person name="Wu L."/>
            <person name="Ma J."/>
        </authorList>
    </citation>
    <scope>NUCLEOTIDE SEQUENCE [LARGE SCALE GENOMIC DNA]</scope>
    <source>
        <strain evidence="1 2">2789STDY5834858</strain>
    </source>
</reference>
<organism evidence="1 2">
    <name type="scientific">Sarcina ventriculi</name>
    <name type="common">Clostridium ventriculi</name>
    <dbReference type="NCBI Taxonomy" id="1267"/>
    <lineage>
        <taxon>Bacteria</taxon>
        <taxon>Bacillati</taxon>
        <taxon>Bacillota</taxon>
        <taxon>Clostridia</taxon>
        <taxon>Eubacteriales</taxon>
        <taxon>Clostridiaceae</taxon>
        <taxon>Sarcina</taxon>
    </lineage>
</organism>